<proteinExistence type="inferred from homology"/>
<feature type="transmembrane region" description="Helical" evidence="9">
    <location>
        <begin position="303"/>
        <end position="324"/>
    </location>
</feature>
<feature type="transmembrane region" description="Helical" evidence="9">
    <location>
        <begin position="83"/>
        <end position="113"/>
    </location>
</feature>
<evidence type="ECO:0000256" key="5">
    <source>
        <dbReference type="ARBA" id="ARBA00022592"/>
    </source>
</evidence>
<comment type="similarity">
    <text evidence="2 10">Belongs to the binding-protein-dependent transport system permease family. CysTW subfamily.</text>
</comment>
<dbReference type="GO" id="GO:0005886">
    <property type="term" value="C:plasma membrane"/>
    <property type="evidence" value="ECO:0007669"/>
    <property type="project" value="UniProtKB-SubCell"/>
</dbReference>
<dbReference type="GO" id="GO:0005315">
    <property type="term" value="F:phosphate transmembrane transporter activity"/>
    <property type="evidence" value="ECO:0007669"/>
    <property type="project" value="InterPro"/>
</dbReference>
<dbReference type="RefSeq" id="WP_066212421.1">
    <property type="nucleotide sequence ID" value="NZ_FNSN01000003.1"/>
</dbReference>
<dbReference type="AlphaFoldDB" id="A0A1H4PUY5"/>
<keyword evidence="5 10" id="KW-0592">Phosphate transport</keyword>
<dbReference type="Proteomes" id="UP000182652">
    <property type="component" value="Unassembled WGS sequence"/>
</dbReference>
<keyword evidence="3 9" id="KW-0813">Transport</keyword>
<gene>
    <name evidence="12" type="ORF">SAMN04489745_2101</name>
</gene>
<evidence type="ECO:0000256" key="7">
    <source>
        <dbReference type="ARBA" id="ARBA00022989"/>
    </source>
</evidence>
<dbReference type="PANTHER" id="PTHR30425">
    <property type="entry name" value="PHOSPHATE TRANSPORT SYSTEM PERMEASE PROTEIN PST"/>
    <property type="match status" value="1"/>
</dbReference>
<dbReference type="GO" id="GO:0006817">
    <property type="term" value="P:phosphate ion transport"/>
    <property type="evidence" value="ECO:0007669"/>
    <property type="project" value="UniProtKB-KW"/>
</dbReference>
<dbReference type="InterPro" id="IPR051124">
    <property type="entry name" value="Phosphate_Transport_Permease"/>
</dbReference>
<dbReference type="EMBL" id="FNSN01000003">
    <property type="protein sequence ID" value="SEC11233.1"/>
    <property type="molecule type" value="Genomic_DNA"/>
</dbReference>
<dbReference type="NCBIfam" id="TIGR02138">
    <property type="entry name" value="phosphate_pstC"/>
    <property type="match status" value="1"/>
</dbReference>
<protein>
    <recommendedName>
        <fullName evidence="10">Phosphate transport system permease protein</fullName>
    </recommendedName>
</protein>
<dbReference type="Gene3D" id="1.10.3720.10">
    <property type="entry name" value="MetI-like"/>
    <property type="match status" value="1"/>
</dbReference>
<dbReference type="PANTHER" id="PTHR30425:SF1">
    <property type="entry name" value="PHOSPHATE TRANSPORT SYSTEM PERMEASE PROTEIN PSTC"/>
    <property type="match status" value="1"/>
</dbReference>
<comment type="subcellular location">
    <subcellularLocation>
        <location evidence="1 9">Cell membrane</location>
        <topology evidence="1 9">Multi-pass membrane protein</topology>
    </subcellularLocation>
</comment>
<dbReference type="PROSITE" id="PS50928">
    <property type="entry name" value="ABC_TM1"/>
    <property type="match status" value="1"/>
</dbReference>
<keyword evidence="8 9" id="KW-0472">Membrane</keyword>
<feature type="transmembrane region" description="Helical" evidence="9">
    <location>
        <begin position="125"/>
        <end position="146"/>
    </location>
</feature>
<evidence type="ECO:0000256" key="10">
    <source>
        <dbReference type="RuleBase" id="RU363054"/>
    </source>
</evidence>
<feature type="transmembrane region" description="Helical" evidence="9">
    <location>
        <begin position="186"/>
        <end position="205"/>
    </location>
</feature>
<dbReference type="CDD" id="cd06261">
    <property type="entry name" value="TM_PBP2"/>
    <property type="match status" value="1"/>
</dbReference>
<keyword evidence="6 9" id="KW-0812">Transmembrane</keyword>
<dbReference type="Pfam" id="PF00528">
    <property type="entry name" value="BPD_transp_1"/>
    <property type="match status" value="1"/>
</dbReference>
<keyword evidence="7 9" id="KW-1133">Transmembrane helix</keyword>
<evidence type="ECO:0000256" key="9">
    <source>
        <dbReference type="RuleBase" id="RU363032"/>
    </source>
</evidence>
<keyword evidence="4 10" id="KW-1003">Cell membrane</keyword>
<accession>A0A1H4PUY5</accession>
<keyword evidence="13" id="KW-1185">Reference proteome</keyword>
<evidence type="ECO:0000256" key="2">
    <source>
        <dbReference type="ARBA" id="ARBA00007069"/>
    </source>
</evidence>
<dbReference type="SUPFAM" id="SSF161098">
    <property type="entry name" value="MetI-like"/>
    <property type="match status" value="1"/>
</dbReference>
<evidence type="ECO:0000256" key="4">
    <source>
        <dbReference type="ARBA" id="ARBA00022475"/>
    </source>
</evidence>
<dbReference type="InterPro" id="IPR011864">
    <property type="entry name" value="Phosphate_PstC"/>
</dbReference>
<feature type="transmembrane region" description="Helical" evidence="9">
    <location>
        <begin position="41"/>
        <end position="63"/>
    </location>
</feature>
<dbReference type="InterPro" id="IPR035906">
    <property type="entry name" value="MetI-like_sf"/>
</dbReference>
<evidence type="ECO:0000256" key="3">
    <source>
        <dbReference type="ARBA" id="ARBA00022448"/>
    </source>
</evidence>
<dbReference type="STRING" id="156980.SAMN04489745_2101"/>
<organism evidence="12 13">
    <name type="scientific">Arthrobacter woluwensis</name>
    <dbReference type="NCBI Taxonomy" id="156980"/>
    <lineage>
        <taxon>Bacteria</taxon>
        <taxon>Bacillati</taxon>
        <taxon>Actinomycetota</taxon>
        <taxon>Actinomycetes</taxon>
        <taxon>Micrococcales</taxon>
        <taxon>Micrococcaceae</taxon>
        <taxon>Arthrobacter</taxon>
    </lineage>
</organism>
<feature type="transmembrane region" description="Helical" evidence="9">
    <location>
        <begin position="264"/>
        <end position="283"/>
    </location>
</feature>
<evidence type="ECO:0000256" key="8">
    <source>
        <dbReference type="ARBA" id="ARBA00023136"/>
    </source>
</evidence>
<sequence length="341" mass="35892">MSTSIRNEAALEAPPSGPRKIRQVLERKDLWFRALTRSGGVVVLAVMALVGLFLAGNGISAINSVGLGNFLVTQEWAPENNNFGIAAVITGSVLIAAVALTVSLPLALGTALFITEVAGGRVRSILTSVIDLMAAVPSVVFGLWGLSYLQVQIVPFARWLSTWFGWIPLFAVDGVEPDNPLPNDSLYTSSTFIAGLVVALMILPIQTSVMMESFSRAPIGEREGAYALGATRWGMIRSVVIPFGKGGIIGGTMLGLGRALGETIAIYLIINTASYAINFHILQTGANSVAALIALKYGEANEFTMSALMAAGLALFVLTMLVNFTASAIIARSRSGAESEA</sequence>
<comment type="function">
    <text evidence="10">Part of the binding-protein-dependent transport system for phosphate; probably responsible for the translocation of the substrate across the membrane.</text>
</comment>
<evidence type="ECO:0000256" key="6">
    <source>
        <dbReference type="ARBA" id="ARBA00022692"/>
    </source>
</evidence>
<name>A0A1H4PUY5_9MICC</name>
<evidence type="ECO:0000313" key="12">
    <source>
        <dbReference type="EMBL" id="SEC11233.1"/>
    </source>
</evidence>
<dbReference type="InterPro" id="IPR000515">
    <property type="entry name" value="MetI-like"/>
</dbReference>
<evidence type="ECO:0000313" key="13">
    <source>
        <dbReference type="Proteomes" id="UP000182652"/>
    </source>
</evidence>
<evidence type="ECO:0000259" key="11">
    <source>
        <dbReference type="PROSITE" id="PS50928"/>
    </source>
</evidence>
<feature type="domain" description="ABC transmembrane type-1" evidence="11">
    <location>
        <begin position="89"/>
        <end position="326"/>
    </location>
</feature>
<reference evidence="12 13" key="1">
    <citation type="submission" date="2016-10" db="EMBL/GenBank/DDBJ databases">
        <authorList>
            <person name="de Groot N.N."/>
        </authorList>
    </citation>
    <scope>NUCLEOTIDE SEQUENCE [LARGE SCALE GENOMIC DNA]</scope>
    <source>
        <strain evidence="12 13">DSM 10495</strain>
    </source>
</reference>
<evidence type="ECO:0000256" key="1">
    <source>
        <dbReference type="ARBA" id="ARBA00004651"/>
    </source>
</evidence>